<evidence type="ECO:0000313" key="10">
    <source>
        <dbReference type="Proteomes" id="UP001312908"/>
    </source>
</evidence>
<feature type="transmembrane region" description="Helical" evidence="7">
    <location>
        <begin position="414"/>
        <end position="435"/>
    </location>
</feature>
<feature type="domain" description="Amino acid permease/ SLC12A" evidence="8">
    <location>
        <begin position="28"/>
        <end position="454"/>
    </location>
</feature>
<feature type="transmembrane region" description="Helical" evidence="7">
    <location>
        <begin position="346"/>
        <end position="367"/>
    </location>
</feature>
<name>A0ABU7TYH0_9PROT</name>
<dbReference type="Pfam" id="PF00324">
    <property type="entry name" value="AA_permease"/>
    <property type="match status" value="1"/>
</dbReference>
<feature type="transmembrane region" description="Helical" evidence="7">
    <location>
        <begin position="296"/>
        <end position="316"/>
    </location>
</feature>
<sequence length="479" mass="53335">MTQNNAADTPLIDPANEGYHRDLGRRQMQMIAIGGAIGTGLFLGAGARLQQIGPSLAIDYLICGFFSFLILRALGELIMYRPTAGSYVSYAREFYGERAAYIAGWMTFLYWTMVGIVDITAVAVYMHFWPVFGDVPQWVFALIALSFIGLVNLISVRYFGEFEFWFSIIKVVALVFFLIIGIWVCGWHIPVDGRRPGFWMISANGGLFPHGIMPSLLLLQGIIFAYSAIELVGVAAGECHNPREIIRGVVRSIFLRVTVFYVGSVILLVCVMPWWAYRADQSPFVTFLDALHIPGIENVMNVVVITAALSSFNSGLYSTGRMLRAMAFGGSAPHALKKMNRFSVPYVAILTTVSVYLIGVALNYLIPSSVFEIALNLSALGILASWSCIILCHMRMRTRIREGLIPEQNFKMPWYPFSSWLTLAFFALVIVMMAFDYPSGTITIAFIPVITIALILGWKMRGRYVDESVEESARIHPVG</sequence>
<evidence type="ECO:0000256" key="4">
    <source>
        <dbReference type="ARBA" id="ARBA00022970"/>
    </source>
</evidence>
<proteinExistence type="predicted"/>
<gene>
    <name evidence="9" type="ORF">DOFOFD_00590</name>
</gene>
<feature type="transmembrane region" description="Helical" evidence="7">
    <location>
        <begin position="171"/>
        <end position="191"/>
    </location>
</feature>
<feature type="transmembrane region" description="Helical" evidence="7">
    <location>
        <begin position="441"/>
        <end position="458"/>
    </location>
</feature>
<dbReference type="PANTHER" id="PTHR43495:SF1">
    <property type="entry name" value="L-ASPARAGINE PERMEASE"/>
    <property type="match status" value="1"/>
</dbReference>
<evidence type="ECO:0000256" key="7">
    <source>
        <dbReference type="SAM" id="Phobius"/>
    </source>
</evidence>
<keyword evidence="4" id="KW-0029">Amino-acid transport</keyword>
<accession>A0ABU7TYH0</accession>
<evidence type="ECO:0000259" key="8">
    <source>
        <dbReference type="Pfam" id="PF00324"/>
    </source>
</evidence>
<evidence type="ECO:0000256" key="3">
    <source>
        <dbReference type="ARBA" id="ARBA00022692"/>
    </source>
</evidence>
<dbReference type="Proteomes" id="UP001312908">
    <property type="component" value="Unassembled WGS sequence"/>
</dbReference>
<feature type="transmembrane region" description="Helical" evidence="7">
    <location>
        <begin position="30"/>
        <end position="50"/>
    </location>
</feature>
<evidence type="ECO:0000256" key="5">
    <source>
        <dbReference type="ARBA" id="ARBA00022989"/>
    </source>
</evidence>
<protein>
    <submittedName>
        <fullName evidence="9">L-asparagine permease</fullName>
    </submittedName>
</protein>
<keyword evidence="3 7" id="KW-0812">Transmembrane</keyword>
<feature type="transmembrane region" description="Helical" evidence="7">
    <location>
        <begin position="56"/>
        <end position="78"/>
    </location>
</feature>
<dbReference type="InterPro" id="IPR004841">
    <property type="entry name" value="AA-permease/SLC12A_dom"/>
</dbReference>
<evidence type="ECO:0000256" key="2">
    <source>
        <dbReference type="ARBA" id="ARBA00022448"/>
    </source>
</evidence>
<dbReference type="PANTHER" id="PTHR43495">
    <property type="entry name" value="GABA PERMEASE"/>
    <property type="match status" value="1"/>
</dbReference>
<organism evidence="9 10">
    <name type="scientific">Sorlinia euscelidii</name>
    <dbReference type="NCBI Taxonomy" id="3081148"/>
    <lineage>
        <taxon>Bacteria</taxon>
        <taxon>Pseudomonadati</taxon>
        <taxon>Pseudomonadota</taxon>
        <taxon>Alphaproteobacteria</taxon>
        <taxon>Acetobacterales</taxon>
        <taxon>Acetobacteraceae</taxon>
        <taxon>Sorlinia</taxon>
    </lineage>
</organism>
<dbReference type="PIRSF" id="PIRSF006060">
    <property type="entry name" value="AA_transporter"/>
    <property type="match status" value="1"/>
</dbReference>
<comment type="subcellular location">
    <subcellularLocation>
        <location evidence="1">Membrane</location>
        <topology evidence="1">Multi-pass membrane protein</topology>
    </subcellularLocation>
</comment>
<keyword evidence="5 7" id="KW-1133">Transmembrane helix</keyword>
<feature type="transmembrane region" description="Helical" evidence="7">
    <location>
        <begin position="373"/>
        <end position="393"/>
    </location>
</feature>
<evidence type="ECO:0000256" key="1">
    <source>
        <dbReference type="ARBA" id="ARBA00004141"/>
    </source>
</evidence>
<comment type="caution">
    <text evidence="9">The sequence shown here is derived from an EMBL/GenBank/DDBJ whole genome shotgun (WGS) entry which is preliminary data.</text>
</comment>
<feature type="transmembrane region" description="Helical" evidence="7">
    <location>
        <begin position="253"/>
        <end position="276"/>
    </location>
</feature>
<dbReference type="RefSeq" id="WP_394818558.1">
    <property type="nucleotide sequence ID" value="NZ_JAWJZY010000001.1"/>
</dbReference>
<feature type="transmembrane region" description="Helical" evidence="7">
    <location>
        <begin position="211"/>
        <end position="232"/>
    </location>
</feature>
<evidence type="ECO:0000256" key="6">
    <source>
        <dbReference type="ARBA" id="ARBA00023136"/>
    </source>
</evidence>
<keyword evidence="10" id="KW-1185">Reference proteome</keyword>
<evidence type="ECO:0000313" key="9">
    <source>
        <dbReference type="EMBL" id="MEE8657519.1"/>
    </source>
</evidence>
<feature type="transmembrane region" description="Helical" evidence="7">
    <location>
        <begin position="99"/>
        <end position="126"/>
    </location>
</feature>
<reference evidence="9 10" key="1">
    <citation type="submission" date="2023-10" db="EMBL/GenBank/DDBJ databases">
        <title>Sorlinia euscelidii gen. nov., sp. nov., an acetic acid bacteria isolated from the gut of Euscelidius variegatus emitter.</title>
        <authorList>
            <person name="Michoud G."/>
            <person name="Marasco R."/>
            <person name="Seferji K."/>
            <person name="Gonella E."/>
            <person name="Garuglieri E."/>
            <person name="Alma A."/>
            <person name="Mapelli F."/>
            <person name="Borin S."/>
            <person name="Daffonchio D."/>
            <person name="Crotti E."/>
        </authorList>
    </citation>
    <scope>NUCLEOTIDE SEQUENCE [LARGE SCALE GENOMIC DNA]</scope>
    <source>
        <strain evidence="9 10">EV16P</strain>
    </source>
</reference>
<keyword evidence="6 7" id="KW-0472">Membrane</keyword>
<keyword evidence="2" id="KW-0813">Transport</keyword>
<dbReference type="EMBL" id="JAWJZY010000001">
    <property type="protein sequence ID" value="MEE8657519.1"/>
    <property type="molecule type" value="Genomic_DNA"/>
</dbReference>
<dbReference type="Gene3D" id="1.20.1740.10">
    <property type="entry name" value="Amino acid/polyamine transporter I"/>
    <property type="match status" value="1"/>
</dbReference>
<feature type="transmembrane region" description="Helical" evidence="7">
    <location>
        <begin position="138"/>
        <end position="159"/>
    </location>
</feature>